<dbReference type="RefSeq" id="WP_217891300.1">
    <property type="nucleotide sequence ID" value="NZ_JAHSTS010000001.1"/>
</dbReference>
<sequence>MVDPYIELGLAAIQYTRSQGILASNREHDRRLNHDLDAAVTAASMEYLRLHSEEGDRVIEEYRRNNNRGPTEVSWQNEMKLKARAAVSLGAGNCESQSAVAFGYLAALPNHPKLEMMSVDGRALPDPFVVRDWPVLNQATDRYELEQQIHTPTGYVPYEGPDHVFVVINRVAGQITNPDTWNHNAVVCDPWAKRCYRANRLQLEMQLIGRVTGGITRFTQMHELAAGAAW</sequence>
<reference evidence="1 2" key="1">
    <citation type="submission" date="2021-06" db="EMBL/GenBank/DDBJ databases">
        <title>Updating the genus Pseudomonas: Description of 43 new species and partition of the Pseudomonas putida group.</title>
        <authorList>
            <person name="Girard L."/>
            <person name="Lood C."/>
            <person name="Vandamme P."/>
            <person name="Rokni-Zadeh H."/>
            <person name="Van Noort V."/>
            <person name="Hofte M."/>
            <person name="Lavigne R."/>
            <person name="De Mot R."/>
        </authorList>
    </citation>
    <scope>NUCLEOTIDE SEQUENCE [LARGE SCALE GENOMIC DNA]</scope>
    <source>
        <strain evidence="1 2">COR58</strain>
    </source>
</reference>
<evidence type="ECO:0000313" key="2">
    <source>
        <dbReference type="Proteomes" id="UP000765224"/>
    </source>
</evidence>
<name>A0ABS6PAX9_9PSED</name>
<proteinExistence type="predicted"/>
<keyword evidence="2" id="KW-1185">Reference proteome</keyword>
<organism evidence="1 2">
    <name type="scientific">Pseudomonas ekonensis</name>
    <dbReference type="NCBI Taxonomy" id="2842353"/>
    <lineage>
        <taxon>Bacteria</taxon>
        <taxon>Pseudomonadati</taxon>
        <taxon>Pseudomonadota</taxon>
        <taxon>Gammaproteobacteria</taxon>
        <taxon>Pseudomonadales</taxon>
        <taxon>Pseudomonadaceae</taxon>
        <taxon>Pseudomonas</taxon>
    </lineage>
</organism>
<protein>
    <submittedName>
        <fullName evidence="1">Uncharacterized protein</fullName>
    </submittedName>
</protein>
<gene>
    <name evidence="1" type="ORF">KVG96_06590</name>
</gene>
<comment type="caution">
    <text evidence="1">The sequence shown here is derived from an EMBL/GenBank/DDBJ whole genome shotgun (WGS) entry which is preliminary data.</text>
</comment>
<dbReference type="Proteomes" id="UP000765224">
    <property type="component" value="Unassembled WGS sequence"/>
</dbReference>
<dbReference type="EMBL" id="JAHSTS010000001">
    <property type="protein sequence ID" value="MBV4457615.1"/>
    <property type="molecule type" value="Genomic_DNA"/>
</dbReference>
<accession>A0ABS6PAX9</accession>
<evidence type="ECO:0000313" key="1">
    <source>
        <dbReference type="EMBL" id="MBV4457615.1"/>
    </source>
</evidence>